<dbReference type="PANTHER" id="PTHR12592">
    <property type="entry name" value="ATP-DEPENDENT (S)-NAD(P)H-HYDRATE DEHYDRATASE FAMILY MEMBER"/>
    <property type="match status" value="1"/>
</dbReference>
<sequence length="520" mass="54161">MTTATNSKLADQLPAFCYQTEQLRNGEQAAADAVGLTMDKLMVRAGEAIWEAVQAYRFDHLVVVAGPGNNGGDGYVVARLALIAKKPVVVYATEAKSTLAKQMREEFTAAGGVVKPLQKLPEASFSGATLVVDALLGNGLSRDVEGEFAAAISRVNEARQQGQITAVVCADVPSGLQSDSGQPLGTCFYADTTVTFIALKPGLLTGAAADYIGELKFAGLGVADEFANQQQPFAKRLSCESLADYLTPRKRTAHKGDAGTLLVLGGAPGMAGAAVLAGKAALRSGAGKVMVGCHPDSQAVIAPQQPELMVHAISDEHGLQLLLKQADTIVVGPGLGQSEWAHMIWQHAVASSKPLVVDADALRLLAQEASPPTSIWVLTPHPGEAAELLKSTTKTVSAQRWSAVNDIYQSYVSDSANAAGNSGGIVLLKGAGTVIRTQQGYAVNTSGTPAMASGGMGDVLSGIVGALLAQKFPPEQAVYLAVWLHGRAAEVAAENGERGTIASDLLDVLRILINQPNWHQ</sequence>
<evidence type="ECO:0000256" key="10">
    <source>
        <dbReference type="ARBA" id="ARBA00023027"/>
    </source>
</evidence>
<protein>
    <recommendedName>
        <fullName evidence="19">Bifunctional NAD(P)H-hydrate repair enzyme</fullName>
    </recommendedName>
    <alternativeName>
        <fullName evidence="19">Nicotinamide nucleotide repair protein</fullName>
    </alternativeName>
    <domain>
        <recommendedName>
            <fullName evidence="19">ADP-dependent (S)-NAD(P)H-hydrate dehydratase</fullName>
            <ecNumber evidence="19">4.2.1.136</ecNumber>
        </recommendedName>
        <alternativeName>
            <fullName evidence="19">ADP-dependent NAD(P)HX dehydratase</fullName>
        </alternativeName>
    </domain>
    <domain>
        <recommendedName>
            <fullName evidence="19">NAD(P)H-hydrate epimerase</fullName>
            <ecNumber evidence="19">5.1.99.6</ecNumber>
        </recommendedName>
    </domain>
</protein>
<feature type="binding site" evidence="17">
    <location>
        <position position="334"/>
    </location>
    <ligand>
        <name>(6S)-NADPHX</name>
        <dbReference type="ChEBI" id="CHEBI:64076"/>
    </ligand>
</feature>
<feature type="binding site" evidence="17">
    <location>
        <position position="457"/>
    </location>
    <ligand>
        <name>AMP</name>
        <dbReference type="ChEBI" id="CHEBI:456215"/>
    </ligand>
</feature>
<evidence type="ECO:0000259" key="21">
    <source>
        <dbReference type="PROSITE" id="PS51385"/>
    </source>
</evidence>
<dbReference type="GO" id="GO:0052856">
    <property type="term" value="F:NAD(P)HX epimerase activity"/>
    <property type="evidence" value="ECO:0007669"/>
    <property type="project" value="UniProtKB-UniRule"/>
</dbReference>
<evidence type="ECO:0000256" key="18">
    <source>
        <dbReference type="HAMAP-Rule" id="MF_01966"/>
    </source>
</evidence>
<evidence type="ECO:0000256" key="1">
    <source>
        <dbReference type="ARBA" id="ARBA00000013"/>
    </source>
</evidence>
<evidence type="ECO:0000256" key="5">
    <source>
        <dbReference type="ARBA" id="ARBA00022723"/>
    </source>
</evidence>
<comment type="function">
    <text evidence="18">Catalyzes the epimerization of the S- and R-forms of NAD(P)HX, a damaged form of NAD(P)H that is a result of enzymatic or heat-dependent hydration. This is a prerequisite for the S-specific NAD(P)H-hydrate dehydratase to allow the repair of both epimers of NAD(P)HX.</text>
</comment>
<name>A0A1Y6EHA6_9GAMM</name>
<evidence type="ECO:0000256" key="4">
    <source>
        <dbReference type="ARBA" id="ARBA00009524"/>
    </source>
</evidence>
<dbReference type="Gene3D" id="3.40.50.10260">
    <property type="entry name" value="YjeF N-terminal domain"/>
    <property type="match status" value="1"/>
</dbReference>
<keyword evidence="9 18" id="KW-0630">Potassium</keyword>
<comment type="cofactor">
    <cofactor evidence="18 19">
        <name>K(+)</name>
        <dbReference type="ChEBI" id="CHEBI:29103"/>
    </cofactor>
    <text evidence="18 19">Binds 1 potassium ion per subunit.</text>
</comment>
<dbReference type="InterPro" id="IPR029056">
    <property type="entry name" value="Ribokinase-like"/>
</dbReference>
<dbReference type="InterPro" id="IPR004443">
    <property type="entry name" value="YjeF_N_dom"/>
</dbReference>
<evidence type="ECO:0000259" key="20">
    <source>
        <dbReference type="PROSITE" id="PS51383"/>
    </source>
</evidence>
<evidence type="ECO:0000256" key="17">
    <source>
        <dbReference type="HAMAP-Rule" id="MF_01965"/>
    </source>
</evidence>
<dbReference type="Pfam" id="PF03853">
    <property type="entry name" value="YjeF_N"/>
    <property type="match status" value="1"/>
</dbReference>
<comment type="catalytic activity">
    <reaction evidence="15 17 19">
        <text>(6S)-NADHX + ADP = AMP + phosphate + NADH + H(+)</text>
        <dbReference type="Rhea" id="RHEA:32223"/>
        <dbReference type="ChEBI" id="CHEBI:15378"/>
        <dbReference type="ChEBI" id="CHEBI:43474"/>
        <dbReference type="ChEBI" id="CHEBI:57945"/>
        <dbReference type="ChEBI" id="CHEBI:64074"/>
        <dbReference type="ChEBI" id="CHEBI:456215"/>
        <dbReference type="ChEBI" id="CHEBI:456216"/>
        <dbReference type="EC" id="4.2.1.136"/>
    </reaction>
</comment>
<dbReference type="EC" id="4.2.1.136" evidence="19"/>
<dbReference type="SUPFAM" id="SSF53613">
    <property type="entry name" value="Ribokinase-like"/>
    <property type="match status" value="1"/>
</dbReference>
<dbReference type="Proteomes" id="UP000194450">
    <property type="component" value="Unassembled WGS sequence"/>
</dbReference>
<keyword evidence="5 18" id="KW-0479">Metal-binding</keyword>
<comment type="catalytic activity">
    <reaction evidence="1 18 19">
        <text>(6R)-NADHX = (6S)-NADHX</text>
        <dbReference type="Rhea" id="RHEA:32215"/>
        <dbReference type="ChEBI" id="CHEBI:64074"/>
        <dbReference type="ChEBI" id="CHEBI:64075"/>
        <dbReference type="EC" id="5.1.99.6"/>
    </reaction>
</comment>
<dbReference type="GO" id="GO:0005524">
    <property type="term" value="F:ATP binding"/>
    <property type="evidence" value="ECO:0007669"/>
    <property type="project" value="UniProtKB-UniRule"/>
</dbReference>
<comment type="similarity">
    <text evidence="4 19">In the C-terminal section; belongs to the NnrD/CARKD family.</text>
</comment>
<evidence type="ECO:0000313" key="22">
    <source>
        <dbReference type="EMBL" id="SMQ59972.1"/>
    </source>
</evidence>
<dbReference type="PANTHER" id="PTHR12592:SF0">
    <property type="entry name" value="ATP-DEPENDENT (S)-NAD(P)H-HYDRATE DEHYDRATASE"/>
    <property type="match status" value="1"/>
</dbReference>
<dbReference type="PROSITE" id="PS51383">
    <property type="entry name" value="YJEF_C_3"/>
    <property type="match status" value="1"/>
</dbReference>
<dbReference type="HAMAP" id="MF_01965">
    <property type="entry name" value="NADHX_dehydratase"/>
    <property type="match status" value="1"/>
</dbReference>
<evidence type="ECO:0000256" key="13">
    <source>
        <dbReference type="ARBA" id="ARBA00023268"/>
    </source>
</evidence>
<organism evidence="22 23">
    <name type="scientific">Pseudidiomarina planktonica</name>
    <dbReference type="NCBI Taxonomy" id="1323738"/>
    <lineage>
        <taxon>Bacteria</taxon>
        <taxon>Pseudomonadati</taxon>
        <taxon>Pseudomonadota</taxon>
        <taxon>Gammaproteobacteria</taxon>
        <taxon>Alteromonadales</taxon>
        <taxon>Idiomarinaceae</taxon>
        <taxon>Pseudidiomarina</taxon>
    </lineage>
</organism>
<keyword evidence="10 17" id="KW-0520">NAD</keyword>
<dbReference type="GO" id="GO:0110051">
    <property type="term" value="P:metabolite repair"/>
    <property type="evidence" value="ECO:0007669"/>
    <property type="project" value="TreeGrafter"/>
</dbReference>
<evidence type="ECO:0000256" key="7">
    <source>
        <dbReference type="ARBA" id="ARBA00022840"/>
    </source>
</evidence>
<proteinExistence type="inferred from homology"/>
<dbReference type="GO" id="GO:0046496">
    <property type="term" value="P:nicotinamide nucleotide metabolic process"/>
    <property type="evidence" value="ECO:0007669"/>
    <property type="project" value="UniProtKB-UniRule"/>
</dbReference>
<reference evidence="23" key="1">
    <citation type="submission" date="2017-04" db="EMBL/GenBank/DDBJ databases">
        <authorList>
            <person name="Varghese N."/>
            <person name="Submissions S."/>
        </authorList>
    </citation>
    <scope>NUCLEOTIDE SEQUENCE [LARGE SCALE GENOMIC DNA]</scope>
</reference>
<feature type="binding site" evidence="17">
    <location>
        <position position="273"/>
    </location>
    <ligand>
        <name>(6S)-NADPHX</name>
        <dbReference type="ChEBI" id="CHEBI:64076"/>
    </ligand>
</feature>
<dbReference type="InterPro" id="IPR017953">
    <property type="entry name" value="Carbohydrate_kinase_pred_CS"/>
</dbReference>
<dbReference type="SUPFAM" id="SSF64153">
    <property type="entry name" value="YjeF N-terminal domain-like"/>
    <property type="match status" value="1"/>
</dbReference>
<comment type="cofactor">
    <cofactor evidence="17">
        <name>Mg(2+)</name>
        <dbReference type="ChEBI" id="CHEBI:18420"/>
    </cofactor>
</comment>
<comment type="catalytic activity">
    <reaction evidence="16 17 19">
        <text>(6S)-NADPHX + ADP = AMP + phosphate + NADPH + H(+)</text>
        <dbReference type="Rhea" id="RHEA:32235"/>
        <dbReference type="ChEBI" id="CHEBI:15378"/>
        <dbReference type="ChEBI" id="CHEBI:43474"/>
        <dbReference type="ChEBI" id="CHEBI:57783"/>
        <dbReference type="ChEBI" id="CHEBI:64076"/>
        <dbReference type="ChEBI" id="CHEBI:456215"/>
        <dbReference type="ChEBI" id="CHEBI:456216"/>
        <dbReference type="EC" id="4.2.1.136"/>
    </reaction>
</comment>
<dbReference type="InterPro" id="IPR000631">
    <property type="entry name" value="CARKD"/>
</dbReference>
<feature type="binding site" evidence="18">
    <location>
        <position position="171"/>
    </location>
    <ligand>
        <name>(6S)-NADPHX</name>
        <dbReference type="ChEBI" id="CHEBI:64076"/>
    </ligand>
</feature>
<evidence type="ECO:0000256" key="8">
    <source>
        <dbReference type="ARBA" id="ARBA00022857"/>
    </source>
</evidence>
<feature type="binding site" evidence="17">
    <location>
        <position position="458"/>
    </location>
    <ligand>
        <name>(6S)-NADPHX</name>
        <dbReference type="ChEBI" id="CHEBI:64076"/>
    </ligand>
</feature>
<feature type="binding site" evidence="17">
    <location>
        <begin position="429"/>
        <end position="433"/>
    </location>
    <ligand>
        <name>AMP</name>
        <dbReference type="ChEBI" id="CHEBI:456215"/>
    </ligand>
</feature>
<comment type="function">
    <text evidence="14 19">Bifunctional enzyme that catalyzes the epimerization of the S- and R-forms of NAD(P)HX and the dehydration of the S-form of NAD(P)HX at the expense of ADP, which is converted to AMP. This allows the repair of both epimers of NAD(P)HX, a damaged form of NAD(P)H that is a result of enzymatic or heat-dependent hydration.</text>
</comment>
<evidence type="ECO:0000256" key="12">
    <source>
        <dbReference type="ARBA" id="ARBA00023239"/>
    </source>
</evidence>
<dbReference type="EC" id="5.1.99.6" evidence="19"/>
<keyword evidence="11 18" id="KW-0413">Isomerase</keyword>
<dbReference type="AlphaFoldDB" id="A0A1Y6EHA6"/>
<keyword evidence="7 17" id="KW-0067">ATP-binding</keyword>
<keyword evidence="12 17" id="KW-0456">Lyase</keyword>
<dbReference type="GO" id="GO:0052855">
    <property type="term" value="F:ADP-dependent NAD(P)H-hydrate dehydratase activity"/>
    <property type="evidence" value="ECO:0007669"/>
    <property type="project" value="UniProtKB-UniRule"/>
</dbReference>
<dbReference type="CDD" id="cd01171">
    <property type="entry name" value="YXKO-related"/>
    <property type="match status" value="1"/>
</dbReference>
<gene>
    <name evidence="17" type="primary">nnrD</name>
    <name evidence="18" type="synonym">nnrE</name>
    <name evidence="22" type="ORF">SAMN06297229_0345</name>
</gene>
<evidence type="ECO:0000256" key="15">
    <source>
        <dbReference type="ARBA" id="ARBA00048238"/>
    </source>
</evidence>
<evidence type="ECO:0000256" key="11">
    <source>
        <dbReference type="ARBA" id="ARBA00023235"/>
    </source>
</evidence>
<evidence type="ECO:0000256" key="9">
    <source>
        <dbReference type="ARBA" id="ARBA00022958"/>
    </source>
</evidence>
<evidence type="ECO:0000256" key="3">
    <source>
        <dbReference type="ARBA" id="ARBA00006001"/>
    </source>
</evidence>
<comment type="similarity">
    <text evidence="18">Belongs to the NnrE/AIBP family.</text>
</comment>
<dbReference type="OrthoDB" id="9806925at2"/>
<dbReference type="NCBIfam" id="TIGR00197">
    <property type="entry name" value="yjeF_nterm"/>
    <property type="match status" value="1"/>
</dbReference>
<evidence type="ECO:0000256" key="14">
    <source>
        <dbReference type="ARBA" id="ARBA00025153"/>
    </source>
</evidence>
<comment type="similarity">
    <text evidence="17">Belongs to the NnrD/CARKD family.</text>
</comment>
<dbReference type="InterPro" id="IPR036652">
    <property type="entry name" value="YjeF_N_dom_sf"/>
</dbReference>
<feature type="binding site" evidence="18">
    <location>
        <begin position="69"/>
        <end position="73"/>
    </location>
    <ligand>
        <name>(6S)-NADPHX</name>
        <dbReference type="ChEBI" id="CHEBI:64076"/>
    </ligand>
</feature>
<evidence type="ECO:0000256" key="16">
    <source>
        <dbReference type="ARBA" id="ARBA00049209"/>
    </source>
</evidence>
<dbReference type="PIRSF" id="PIRSF017184">
    <property type="entry name" value="Nnr"/>
    <property type="match status" value="1"/>
</dbReference>
<dbReference type="Gene3D" id="3.40.1190.20">
    <property type="match status" value="1"/>
</dbReference>
<feature type="binding site" evidence="18">
    <location>
        <position position="133"/>
    </location>
    <ligand>
        <name>K(+)</name>
        <dbReference type="ChEBI" id="CHEBI:29103"/>
    </ligand>
</feature>
<feature type="binding site" evidence="18">
    <location>
        <begin position="137"/>
        <end position="143"/>
    </location>
    <ligand>
        <name>(6S)-NADPHX</name>
        <dbReference type="ChEBI" id="CHEBI:64076"/>
    </ligand>
</feature>
<dbReference type="RefSeq" id="WP_086433534.1">
    <property type="nucleotide sequence ID" value="NZ_FXWH01000001.1"/>
</dbReference>
<dbReference type="PROSITE" id="PS51385">
    <property type="entry name" value="YJEF_N"/>
    <property type="match status" value="1"/>
</dbReference>
<comment type="catalytic activity">
    <reaction evidence="2 18 19">
        <text>(6R)-NADPHX = (6S)-NADPHX</text>
        <dbReference type="Rhea" id="RHEA:32227"/>
        <dbReference type="ChEBI" id="CHEBI:64076"/>
        <dbReference type="ChEBI" id="CHEBI:64077"/>
        <dbReference type="EC" id="5.1.99.6"/>
    </reaction>
</comment>
<keyword evidence="6 17" id="KW-0547">Nucleotide-binding</keyword>
<comment type="caution">
    <text evidence="18">Lacks conserved residue(s) required for the propagation of feature annotation.</text>
</comment>
<evidence type="ECO:0000256" key="19">
    <source>
        <dbReference type="PIRNR" id="PIRNR017184"/>
    </source>
</evidence>
<keyword evidence="23" id="KW-1185">Reference proteome</keyword>
<evidence type="ECO:0000256" key="2">
    <source>
        <dbReference type="ARBA" id="ARBA00000909"/>
    </source>
</evidence>
<dbReference type="NCBIfam" id="TIGR00196">
    <property type="entry name" value="yjeF_cterm"/>
    <property type="match status" value="1"/>
</dbReference>
<evidence type="ECO:0000313" key="23">
    <source>
        <dbReference type="Proteomes" id="UP000194450"/>
    </source>
</evidence>
<dbReference type="Pfam" id="PF01256">
    <property type="entry name" value="Carb_kinase"/>
    <property type="match status" value="1"/>
</dbReference>
<feature type="domain" description="YjeF C-terminal" evidence="20">
    <location>
        <begin position="239"/>
        <end position="516"/>
    </location>
</feature>
<evidence type="ECO:0000256" key="6">
    <source>
        <dbReference type="ARBA" id="ARBA00022741"/>
    </source>
</evidence>
<feature type="binding site" evidence="17">
    <location>
        <position position="381"/>
    </location>
    <ligand>
        <name>(6S)-NADPHX</name>
        <dbReference type="ChEBI" id="CHEBI:64076"/>
    </ligand>
</feature>
<dbReference type="GO" id="GO:0046872">
    <property type="term" value="F:metal ion binding"/>
    <property type="evidence" value="ECO:0007669"/>
    <property type="project" value="UniProtKB-UniRule"/>
</dbReference>
<accession>A0A1Y6EHA6</accession>
<dbReference type="HAMAP" id="MF_01966">
    <property type="entry name" value="NADHX_epimerase"/>
    <property type="match status" value="1"/>
</dbReference>
<feature type="binding site" evidence="18">
    <location>
        <position position="70"/>
    </location>
    <ligand>
        <name>K(+)</name>
        <dbReference type="ChEBI" id="CHEBI:29103"/>
    </ligand>
</feature>
<dbReference type="PROSITE" id="PS01050">
    <property type="entry name" value="YJEF_C_2"/>
    <property type="match status" value="1"/>
</dbReference>
<comment type="function">
    <text evidence="17">Catalyzes the dehydration of the S-form of NAD(P)HX at the expense of ADP, which is converted to AMP. Together with NAD(P)HX epimerase, which catalyzes the epimerization of the S- and R-forms, the enzyme allows the repair of both epimers of NAD(P)HX, a damaged form of NAD(P)H that is a result of enzymatic or heat-dependent hydration.</text>
</comment>
<feature type="binding site" evidence="18">
    <location>
        <position position="174"/>
    </location>
    <ligand>
        <name>K(+)</name>
        <dbReference type="ChEBI" id="CHEBI:29103"/>
    </ligand>
</feature>
<dbReference type="InterPro" id="IPR030677">
    <property type="entry name" value="Nnr"/>
</dbReference>
<comment type="subunit">
    <text evidence="17">Homotetramer.</text>
</comment>
<comment type="similarity">
    <text evidence="3 19">In the N-terminal section; belongs to the NnrE/AIBP family.</text>
</comment>
<feature type="domain" description="YjeF N-terminal" evidence="21">
    <location>
        <begin position="23"/>
        <end position="228"/>
    </location>
</feature>
<keyword evidence="13" id="KW-0511">Multifunctional enzyme</keyword>
<dbReference type="EMBL" id="FXWH01000001">
    <property type="protein sequence ID" value="SMQ59972.1"/>
    <property type="molecule type" value="Genomic_DNA"/>
</dbReference>
<keyword evidence="8 17" id="KW-0521">NADP</keyword>